<evidence type="ECO:0000313" key="1">
    <source>
        <dbReference type="EMBL" id="MPN13508.1"/>
    </source>
</evidence>
<dbReference type="AlphaFoldDB" id="A0A645FGJ1"/>
<reference evidence="1" key="1">
    <citation type="submission" date="2019-08" db="EMBL/GenBank/DDBJ databases">
        <authorList>
            <person name="Kucharzyk K."/>
            <person name="Murdoch R.W."/>
            <person name="Higgins S."/>
            <person name="Loffler F."/>
        </authorList>
    </citation>
    <scope>NUCLEOTIDE SEQUENCE</scope>
</reference>
<accession>A0A645FGJ1</accession>
<name>A0A645FGJ1_9ZZZZ</name>
<dbReference type="EMBL" id="VSSQ01060003">
    <property type="protein sequence ID" value="MPN13508.1"/>
    <property type="molecule type" value="Genomic_DNA"/>
</dbReference>
<sequence>MKVMRRLFLFFILLFFVSAAAGQENTPKRGVISEPDTISELEINPGQEMKKDRPKVVFFT</sequence>
<gene>
    <name evidence="1" type="ORF">SDC9_160829</name>
</gene>
<organism evidence="1">
    <name type="scientific">bioreactor metagenome</name>
    <dbReference type="NCBI Taxonomy" id="1076179"/>
    <lineage>
        <taxon>unclassified sequences</taxon>
        <taxon>metagenomes</taxon>
        <taxon>ecological metagenomes</taxon>
    </lineage>
</organism>
<comment type="caution">
    <text evidence="1">The sequence shown here is derived from an EMBL/GenBank/DDBJ whole genome shotgun (WGS) entry which is preliminary data.</text>
</comment>
<protein>
    <submittedName>
        <fullName evidence="1">Uncharacterized protein</fullName>
    </submittedName>
</protein>
<proteinExistence type="predicted"/>